<feature type="transmembrane region" description="Helical" evidence="1">
    <location>
        <begin position="6"/>
        <end position="33"/>
    </location>
</feature>
<evidence type="ECO:0000256" key="1">
    <source>
        <dbReference type="SAM" id="Phobius"/>
    </source>
</evidence>
<dbReference type="RefSeq" id="WP_140603757.1">
    <property type="nucleotide sequence ID" value="NZ_SAWY01000022.1"/>
</dbReference>
<reference evidence="2 3" key="1">
    <citation type="submission" date="2019-01" db="EMBL/GenBank/DDBJ databases">
        <title>Litorilituus lipolytica sp. nov., isolated from intertidal sand of the Yellow Sea in China.</title>
        <authorList>
            <person name="Liu A."/>
        </authorList>
    </citation>
    <scope>NUCLEOTIDE SEQUENCE [LARGE SCALE GENOMIC DNA]</scope>
    <source>
        <strain evidence="2 3">RZ04</strain>
    </source>
</reference>
<dbReference type="OrthoDB" id="7069060at2"/>
<evidence type="ECO:0000313" key="2">
    <source>
        <dbReference type="EMBL" id="TPH14532.1"/>
    </source>
</evidence>
<keyword evidence="1" id="KW-0812">Transmembrane</keyword>
<name>A0A502KSH8_9GAMM</name>
<proteinExistence type="predicted"/>
<keyword evidence="1" id="KW-1133">Transmembrane helix</keyword>
<accession>A0A502KSH8</accession>
<keyword evidence="1" id="KW-0472">Membrane</keyword>
<dbReference type="AlphaFoldDB" id="A0A502KSH8"/>
<evidence type="ECO:0000313" key="3">
    <source>
        <dbReference type="Proteomes" id="UP000315303"/>
    </source>
</evidence>
<protein>
    <submittedName>
        <fullName evidence="2">Uncharacterized protein</fullName>
    </submittedName>
</protein>
<gene>
    <name evidence="2" type="ORF">EPA86_11530</name>
</gene>
<dbReference type="EMBL" id="SAWY01000022">
    <property type="protein sequence ID" value="TPH14532.1"/>
    <property type="molecule type" value="Genomic_DNA"/>
</dbReference>
<dbReference type="Proteomes" id="UP000315303">
    <property type="component" value="Unassembled WGS sequence"/>
</dbReference>
<sequence>MNIVETIIIGIITGILTTAIIFFASKLITLWLIPRYQEWRYQGADVAGTWLADFGDQNDSTVRTKYSLNLVQRAHKLSGALHFEFESSQKKFNTDFHVEGEYWEGYFTITFKSIDRKLFSRATMVMKLIDGGAAMNGHFSFRDVVNDSVSTVPLVLTRS</sequence>
<comment type="caution">
    <text evidence="2">The sequence shown here is derived from an EMBL/GenBank/DDBJ whole genome shotgun (WGS) entry which is preliminary data.</text>
</comment>
<keyword evidence="3" id="KW-1185">Reference proteome</keyword>
<organism evidence="2 3">
    <name type="scientific">Litorilituus lipolyticus</name>
    <dbReference type="NCBI Taxonomy" id="2491017"/>
    <lineage>
        <taxon>Bacteria</taxon>
        <taxon>Pseudomonadati</taxon>
        <taxon>Pseudomonadota</taxon>
        <taxon>Gammaproteobacteria</taxon>
        <taxon>Alteromonadales</taxon>
        <taxon>Colwelliaceae</taxon>
        <taxon>Litorilituus</taxon>
    </lineage>
</organism>